<evidence type="ECO:0000313" key="12">
    <source>
        <dbReference type="Proteomes" id="UP000294856"/>
    </source>
</evidence>
<feature type="transmembrane region" description="Helical" evidence="9">
    <location>
        <begin position="34"/>
        <end position="57"/>
    </location>
</feature>
<dbReference type="InterPro" id="IPR003594">
    <property type="entry name" value="HATPase_dom"/>
</dbReference>
<dbReference type="PANTHER" id="PTHR45453:SF1">
    <property type="entry name" value="PHOSPHATE REGULON SENSOR PROTEIN PHOR"/>
    <property type="match status" value="1"/>
</dbReference>
<evidence type="ECO:0000256" key="8">
    <source>
        <dbReference type="ARBA" id="ARBA00039401"/>
    </source>
</evidence>
<dbReference type="InterPro" id="IPR036097">
    <property type="entry name" value="HisK_dim/P_sf"/>
</dbReference>
<dbReference type="SMART" id="SM00387">
    <property type="entry name" value="HATPase_c"/>
    <property type="match status" value="1"/>
</dbReference>
<dbReference type="GO" id="GO:0005886">
    <property type="term" value="C:plasma membrane"/>
    <property type="evidence" value="ECO:0007669"/>
    <property type="project" value="UniProtKB-SubCell"/>
</dbReference>
<dbReference type="InterPro" id="IPR003661">
    <property type="entry name" value="HisK_dim/P_dom"/>
</dbReference>
<dbReference type="Gene3D" id="3.30.565.10">
    <property type="entry name" value="Histidine kinase-like ATPase, C-terminal domain"/>
    <property type="match status" value="1"/>
</dbReference>
<dbReference type="SMART" id="SM00388">
    <property type="entry name" value="HisKA"/>
    <property type="match status" value="1"/>
</dbReference>
<evidence type="ECO:0000256" key="6">
    <source>
        <dbReference type="ARBA" id="ARBA00022777"/>
    </source>
</evidence>
<comment type="caution">
    <text evidence="11">The sequence shown here is derived from an EMBL/GenBank/DDBJ whole genome shotgun (WGS) entry which is preliminary data.</text>
</comment>
<evidence type="ECO:0000256" key="9">
    <source>
        <dbReference type="SAM" id="Phobius"/>
    </source>
</evidence>
<accession>A0A4R1FTD8</accession>
<comment type="subcellular location">
    <subcellularLocation>
        <location evidence="2">Cell membrane</location>
    </subcellularLocation>
</comment>
<feature type="transmembrane region" description="Helical" evidence="9">
    <location>
        <begin position="6"/>
        <end position="27"/>
    </location>
</feature>
<feature type="transmembrane region" description="Helical" evidence="9">
    <location>
        <begin position="69"/>
        <end position="87"/>
    </location>
</feature>
<keyword evidence="7" id="KW-0902">Two-component regulatory system</keyword>
<keyword evidence="9" id="KW-0472">Membrane</keyword>
<reference evidence="11 12" key="1">
    <citation type="submission" date="2019-03" db="EMBL/GenBank/DDBJ databases">
        <title>Genomic Encyclopedia of Type Strains, Phase IV (KMG-IV): sequencing the most valuable type-strain genomes for metagenomic binning, comparative biology and taxonomic classification.</title>
        <authorList>
            <person name="Goeker M."/>
        </authorList>
    </citation>
    <scope>NUCLEOTIDE SEQUENCE [LARGE SCALE GENOMIC DNA]</scope>
    <source>
        <strain evidence="11 12">DSM 44684</strain>
    </source>
</reference>
<feature type="domain" description="Histidine kinase" evidence="10">
    <location>
        <begin position="118"/>
        <end position="336"/>
    </location>
</feature>
<dbReference type="EC" id="2.7.13.3" evidence="3"/>
<keyword evidence="6" id="KW-0418">Kinase</keyword>
<protein>
    <recommendedName>
        <fullName evidence="8">Sensor-like histidine kinase SenX3</fullName>
        <ecNumber evidence="3">2.7.13.3</ecNumber>
    </recommendedName>
</protein>
<dbReference type="Proteomes" id="UP000294856">
    <property type="component" value="Unassembled WGS sequence"/>
</dbReference>
<dbReference type="InterPro" id="IPR004358">
    <property type="entry name" value="Sig_transdc_His_kin-like_C"/>
</dbReference>
<sequence>MPTDFPGLIGLALIGTIPVVVVGALALRVVRDRLLGASMLILVLIPTVATLTGFVAVSRMMFTDELERVAVVLAVVTAVTVPAAVLLGRAQARQLVWEKQMLDQERKAERSRRELVAWVSHDLRTPLAGICAMGEALADGVVRADDDVARYGRQIMRDTSRLSTMVDDLFEMSKIAAGALRLSLEPVDLRELIDEVLAAAQPAAHRAQIDVAARQPPTRIMVAASDQALTRVLTNLVANAIAHTPTGGLVEMTAGTDGGQAWARIRDTGPGIDDADLPRIFEAGYRGKAARSPSDNGGSGMGLAIAAGLMSVHNGVVTARNLEQGTVFEIRLPLLSGTTAHE</sequence>
<dbReference type="SUPFAM" id="SSF47384">
    <property type="entry name" value="Homodimeric domain of signal transducing histidine kinase"/>
    <property type="match status" value="1"/>
</dbReference>
<keyword evidence="4" id="KW-0597">Phosphoprotein</keyword>
<dbReference type="GO" id="GO:0000155">
    <property type="term" value="F:phosphorelay sensor kinase activity"/>
    <property type="evidence" value="ECO:0007669"/>
    <property type="project" value="InterPro"/>
</dbReference>
<dbReference type="Pfam" id="PF02518">
    <property type="entry name" value="HATPase_c"/>
    <property type="match status" value="1"/>
</dbReference>
<dbReference type="CDD" id="cd00082">
    <property type="entry name" value="HisKA"/>
    <property type="match status" value="1"/>
</dbReference>
<dbReference type="PROSITE" id="PS50109">
    <property type="entry name" value="HIS_KIN"/>
    <property type="match status" value="1"/>
</dbReference>
<dbReference type="GO" id="GO:0004721">
    <property type="term" value="F:phosphoprotein phosphatase activity"/>
    <property type="evidence" value="ECO:0007669"/>
    <property type="project" value="TreeGrafter"/>
</dbReference>
<evidence type="ECO:0000256" key="4">
    <source>
        <dbReference type="ARBA" id="ARBA00022553"/>
    </source>
</evidence>
<dbReference type="AlphaFoldDB" id="A0A4R1FTD8"/>
<evidence type="ECO:0000256" key="3">
    <source>
        <dbReference type="ARBA" id="ARBA00012438"/>
    </source>
</evidence>
<evidence type="ECO:0000313" key="11">
    <source>
        <dbReference type="EMBL" id="TCJ97530.1"/>
    </source>
</evidence>
<dbReference type="OrthoDB" id="9806130at2"/>
<dbReference type="STRING" id="1210063.GCA_001612665_01234"/>
<organism evidence="11 12">
    <name type="scientific">Nocardia alba</name>
    <dbReference type="NCBI Taxonomy" id="225051"/>
    <lineage>
        <taxon>Bacteria</taxon>
        <taxon>Bacillati</taxon>
        <taxon>Actinomycetota</taxon>
        <taxon>Actinomycetes</taxon>
        <taxon>Mycobacteriales</taxon>
        <taxon>Nocardiaceae</taxon>
        <taxon>Nocardia</taxon>
    </lineage>
</organism>
<dbReference type="GO" id="GO:0016036">
    <property type="term" value="P:cellular response to phosphate starvation"/>
    <property type="evidence" value="ECO:0007669"/>
    <property type="project" value="TreeGrafter"/>
</dbReference>
<dbReference type="EMBL" id="SMFR01000002">
    <property type="protein sequence ID" value="TCJ97530.1"/>
    <property type="molecule type" value="Genomic_DNA"/>
</dbReference>
<dbReference type="PRINTS" id="PR00344">
    <property type="entry name" value="BCTRLSENSOR"/>
</dbReference>
<dbReference type="CDD" id="cd00075">
    <property type="entry name" value="HATPase"/>
    <property type="match status" value="1"/>
</dbReference>
<evidence type="ECO:0000256" key="2">
    <source>
        <dbReference type="ARBA" id="ARBA00004236"/>
    </source>
</evidence>
<evidence type="ECO:0000256" key="1">
    <source>
        <dbReference type="ARBA" id="ARBA00000085"/>
    </source>
</evidence>
<dbReference type="Pfam" id="PF00512">
    <property type="entry name" value="HisKA"/>
    <property type="match status" value="1"/>
</dbReference>
<dbReference type="RefSeq" id="WP_067447582.1">
    <property type="nucleotide sequence ID" value="NZ_SMFR01000002.1"/>
</dbReference>
<evidence type="ECO:0000256" key="5">
    <source>
        <dbReference type="ARBA" id="ARBA00022679"/>
    </source>
</evidence>
<proteinExistence type="predicted"/>
<dbReference type="InterPro" id="IPR036890">
    <property type="entry name" value="HATPase_C_sf"/>
</dbReference>
<evidence type="ECO:0000259" key="10">
    <source>
        <dbReference type="PROSITE" id="PS50109"/>
    </source>
</evidence>
<comment type="catalytic activity">
    <reaction evidence="1">
        <text>ATP + protein L-histidine = ADP + protein N-phospho-L-histidine.</text>
        <dbReference type="EC" id="2.7.13.3"/>
    </reaction>
</comment>
<dbReference type="SUPFAM" id="SSF55874">
    <property type="entry name" value="ATPase domain of HSP90 chaperone/DNA topoisomerase II/histidine kinase"/>
    <property type="match status" value="1"/>
</dbReference>
<name>A0A4R1FTD8_9NOCA</name>
<dbReference type="InterPro" id="IPR005467">
    <property type="entry name" value="His_kinase_dom"/>
</dbReference>
<dbReference type="PANTHER" id="PTHR45453">
    <property type="entry name" value="PHOSPHATE REGULON SENSOR PROTEIN PHOR"/>
    <property type="match status" value="1"/>
</dbReference>
<keyword evidence="9" id="KW-0812">Transmembrane</keyword>
<evidence type="ECO:0000256" key="7">
    <source>
        <dbReference type="ARBA" id="ARBA00023012"/>
    </source>
</evidence>
<keyword evidence="5" id="KW-0808">Transferase</keyword>
<keyword evidence="12" id="KW-1185">Reference proteome</keyword>
<gene>
    <name evidence="11" type="ORF">DFR71_3573</name>
</gene>
<keyword evidence="9" id="KW-1133">Transmembrane helix</keyword>
<dbReference type="Gene3D" id="1.10.287.130">
    <property type="match status" value="1"/>
</dbReference>
<dbReference type="InterPro" id="IPR050351">
    <property type="entry name" value="BphY/WalK/GraS-like"/>
</dbReference>